<comment type="caution">
    <text evidence="2">The sequence shown here is derived from an EMBL/GenBank/DDBJ whole genome shotgun (WGS) entry which is preliminary data.</text>
</comment>
<feature type="non-terminal residue" evidence="2">
    <location>
        <position position="1"/>
    </location>
</feature>
<dbReference type="EMBL" id="JABFTP020000185">
    <property type="protein sequence ID" value="KAL3287341.1"/>
    <property type="molecule type" value="Genomic_DNA"/>
</dbReference>
<proteinExistence type="predicted"/>
<accession>A0ABD2P8P1</accession>
<name>A0ABD2P8P1_9CUCU</name>
<organism evidence="2 3">
    <name type="scientific">Cryptolaemus montrouzieri</name>
    <dbReference type="NCBI Taxonomy" id="559131"/>
    <lineage>
        <taxon>Eukaryota</taxon>
        <taxon>Metazoa</taxon>
        <taxon>Ecdysozoa</taxon>
        <taxon>Arthropoda</taxon>
        <taxon>Hexapoda</taxon>
        <taxon>Insecta</taxon>
        <taxon>Pterygota</taxon>
        <taxon>Neoptera</taxon>
        <taxon>Endopterygota</taxon>
        <taxon>Coleoptera</taxon>
        <taxon>Polyphaga</taxon>
        <taxon>Cucujiformia</taxon>
        <taxon>Coccinelloidea</taxon>
        <taxon>Coccinellidae</taxon>
        <taxon>Scymninae</taxon>
        <taxon>Scymnini</taxon>
        <taxon>Cryptolaemus</taxon>
    </lineage>
</organism>
<sequence length="166" mass="18674">EIERLLDVKIAQSDICDVYTLGRSDNSPVKIELLSYLKKKNILSNTRKLKDTSIVIAHDLTLQQRDEQKSLRVHMKRIKQSSKSKCFIKGKRLHVDNTSYCLSELESPANLYNGRDSENKKKSESTTPSAFNLTPVIGEGSSRTIVSETDSESVSKGNLKSTRSQK</sequence>
<dbReference type="AlphaFoldDB" id="A0ABD2P8P1"/>
<feature type="compositionally biased region" description="Polar residues" evidence="1">
    <location>
        <begin position="141"/>
        <end position="166"/>
    </location>
</feature>
<evidence type="ECO:0000256" key="1">
    <source>
        <dbReference type="SAM" id="MobiDB-lite"/>
    </source>
</evidence>
<evidence type="ECO:0000313" key="3">
    <source>
        <dbReference type="Proteomes" id="UP001516400"/>
    </source>
</evidence>
<feature type="region of interest" description="Disordered" evidence="1">
    <location>
        <begin position="111"/>
        <end position="166"/>
    </location>
</feature>
<gene>
    <name evidence="2" type="ORF">HHI36_001815</name>
</gene>
<protein>
    <submittedName>
        <fullName evidence="2">Uncharacterized protein</fullName>
    </submittedName>
</protein>
<evidence type="ECO:0000313" key="2">
    <source>
        <dbReference type="EMBL" id="KAL3287341.1"/>
    </source>
</evidence>
<reference evidence="2 3" key="1">
    <citation type="journal article" date="2021" name="BMC Biol.">
        <title>Horizontally acquired antibacterial genes associated with adaptive radiation of ladybird beetles.</title>
        <authorList>
            <person name="Li H.S."/>
            <person name="Tang X.F."/>
            <person name="Huang Y.H."/>
            <person name="Xu Z.Y."/>
            <person name="Chen M.L."/>
            <person name="Du X.Y."/>
            <person name="Qiu B.Y."/>
            <person name="Chen P.T."/>
            <person name="Zhang W."/>
            <person name="Slipinski A."/>
            <person name="Escalona H.E."/>
            <person name="Waterhouse R.M."/>
            <person name="Zwick A."/>
            <person name="Pang H."/>
        </authorList>
    </citation>
    <scope>NUCLEOTIDE SEQUENCE [LARGE SCALE GENOMIC DNA]</scope>
    <source>
        <strain evidence="2">SYSU2018</strain>
    </source>
</reference>
<dbReference type="Proteomes" id="UP001516400">
    <property type="component" value="Unassembled WGS sequence"/>
</dbReference>
<feature type="compositionally biased region" description="Basic and acidic residues" evidence="1">
    <location>
        <begin position="115"/>
        <end position="124"/>
    </location>
</feature>
<keyword evidence="3" id="KW-1185">Reference proteome</keyword>